<feature type="compositionally biased region" description="Basic and acidic residues" evidence="1">
    <location>
        <begin position="70"/>
        <end position="81"/>
    </location>
</feature>
<reference evidence="3" key="1">
    <citation type="submission" date="2012-02" db="EMBL/GenBank/DDBJ databases">
        <title>The complete genome of Solitalea canadensis DSM 3403.</title>
        <authorList>
            <consortium name="US DOE Joint Genome Institute (JGI-PGF)"/>
            <person name="Lucas S."/>
            <person name="Copeland A."/>
            <person name="Lapidus A."/>
            <person name="Glavina del Rio T."/>
            <person name="Dalin E."/>
            <person name="Tice H."/>
            <person name="Bruce D."/>
            <person name="Goodwin L."/>
            <person name="Pitluck S."/>
            <person name="Peters L."/>
            <person name="Ovchinnikova G."/>
            <person name="Lu M."/>
            <person name="Kyrpides N."/>
            <person name="Mavromatis K."/>
            <person name="Ivanova N."/>
            <person name="Brettin T."/>
            <person name="Detter J.C."/>
            <person name="Han C."/>
            <person name="Larimer F."/>
            <person name="Land M."/>
            <person name="Hauser L."/>
            <person name="Markowitz V."/>
            <person name="Cheng J.-F."/>
            <person name="Hugenholtz P."/>
            <person name="Woyke T."/>
            <person name="Wu D."/>
            <person name="Spring S."/>
            <person name="Schroeder M."/>
            <person name="Kopitz M."/>
            <person name="Brambilla E."/>
            <person name="Klenk H.-P."/>
            <person name="Eisen J.A."/>
        </authorList>
    </citation>
    <scope>NUCLEOTIDE SEQUENCE</scope>
    <source>
        <strain evidence="3">DSM 3403</strain>
    </source>
</reference>
<dbReference type="EMBL" id="CP003349">
    <property type="protein sequence ID" value="AFD05658.1"/>
    <property type="molecule type" value="Genomic_DNA"/>
</dbReference>
<evidence type="ECO:0000256" key="1">
    <source>
        <dbReference type="SAM" id="MobiDB-lite"/>
    </source>
</evidence>
<feature type="region of interest" description="Disordered" evidence="1">
    <location>
        <begin position="35"/>
        <end position="81"/>
    </location>
</feature>
<dbReference type="STRING" id="929556.Solca_0528"/>
<gene>
    <name evidence="3" type="ordered locus">Solca_0528</name>
</gene>
<evidence type="ECO:0000313" key="4">
    <source>
        <dbReference type="Proteomes" id="UP000007590"/>
    </source>
</evidence>
<feature type="compositionally biased region" description="Basic and acidic residues" evidence="1">
    <location>
        <begin position="36"/>
        <end position="62"/>
    </location>
</feature>
<organism evidence="3 4">
    <name type="scientific">Solitalea canadensis (strain ATCC 29591 / DSM 3403 / JCM 21819 / LMG 8368 / NBRC 15130 / NCIMB 12057 / USAM 9D)</name>
    <name type="common">Flexibacter canadensis</name>
    <dbReference type="NCBI Taxonomy" id="929556"/>
    <lineage>
        <taxon>Bacteria</taxon>
        <taxon>Pseudomonadati</taxon>
        <taxon>Bacteroidota</taxon>
        <taxon>Sphingobacteriia</taxon>
        <taxon>Sphingobacteriales</taxon>
        <taxon>Sphingobacteriaceae</taxon>
        <taxon>Solitalea</taxon>
    </lineage>
</organism>
<proteinExistence type="predicted"/>
<sequence>MDFRFIKSIVKMKKFMALVALAAFTTGAFAQTTPAKKADTKKETKEVKATAKATDAKKEVKATSKPAPAKKSDAKTAKPKA</sequence>
<dbReference type="HOGENOM" id="CLU_2572036_0_0_10"/>
<accession>H8KXY2</accession>
<name>H8KXY2_SOLCM</name>
<evidence type="ECO:0000256" key="2">
    <source>
        <dbReference type="SAM" id="SignalP"/>
    </source>
</evidence>
<keyword evidence="2" id="KW-0732">Signal</keyword>
<evidence type="ECO:0000313" key="3">
    <source>
        <dbReference type="EMBL" id="AFD05658.1"/>
    </source>
</evidence>
<protein>
    <submittedName>
        <fullName evidence="3">Uncharacterized protein</fullName>
    </submittedName>
</protein>
<keyword evidence="4" id="KW-1185">Reference proteome</keyword>
<feature type="chain" id="PRO_5003615449" evidence="2">
    <location>
        <begin position="31"/>
        <end position="81"/>
    </location>
</feature>
<dbReference type="Proteomes" id="UP000007590">
    <property type="component" value="Chromosome"/>
</dbReference>
<feature type="signal peptide" evidence="2">
    <location>
        <begin position="1"/>
        <end position="30"/>
    </location>
</feature>
<dbReference type="AlphaFoldDB" id="H8KXY2"/>
<dbReference type="KEGG" id="scn:Solca_0528"/>